<organism evidence="1 2">
    <name type="scientific">Sphingobium indicum (strain DSM 16412 / CCM 7286 / MTCC 6364 / B90A)</name>
    <dbReference type="NCBI Taxonomy" id="861109"/>
    <lineage>
        <taxon>Bacteria</taxon>
        <taxon>Pseudomonadati</taxon>
        <taxon>Pseudomonadota</taxon>
        <taxon>Alphaproteobacteria</taxon>
        <taxon>Sphingomonadales</taxon>
        <taxon>Sphingomonadaceae</taxon>
        <taxon>Sphingobium</taxon>
    </lineage>
</organism>
<dbReference type="EMBL" id="CP013070">
    <property type="protein sequence ID" value="APL93326.1"/>
    <property type="molecule type" value="Genomic_DNA"/>
</dbReference>
<dbReference type="KEGG" id="sinb:SIDU_01635"/>
<evidence type="ECO:0000313" key="2">
    <source>
        <dbReference type="Proteomes" id="UP000004550"/>
    </source>
</evidence>
<accession>A0A1L5BKJ2</accession>
<evidence type="ECO:0000313" key="1">
    <source>
        <dbReference type="EMBL" id="APL93326.1"/>
    </source>
</evidence>
<gene>
    <name evidence="1" type="ORF">SIDU_01635</name>
</gene>
<name>A0A1L5BKJ2_SPHIB</name>
<dbReference type="Proteomes" id="UP000004550">
    <property type="component" value="Chromosome"/>
</dbReference>
<proteinExistence type="predicted"/>
<protein>
    <submittedName>
        <fullName evidence="1">Uncharacterized protein</fullName>
    </submittedName>
</protein>
<dbReference type="AlphaFoldDB" id="A0A1L5BKJ2"/>
<sequence length="110" mass="11835">MILVAHKTFSRVARAIIPIRLSPAVGLSEIARGSADPSSLAHIGFDLLLTMSAAFVEWVILSPFRWNRQPANSEGEIMDLDAVSIASRCKAECCTNNAANTPDVAPRSKV</sequence>
<reference evidence="1 2" key="1">
    <citation type="journal article" date="2012" name="J. Bacteriol.">
        <title>Genome sequence of Sphingobium indicum B90A, a hexachlorocyclohexane-degrading bacterium.</title>
        <authorList>
            <person name="Anand S."/>
            <person name="Sangwan N."/>
            <person name="Lata P."/>
            <person name="Kaur J."/>
            <person name="Dua A."/>
            <person name="Singh A.K."/>
            <person name="Verma M."/>
            <person name="Kaur J."/>
            <person name="Khurana J.P."/>
            <person name="Khurana P."/>
            <person name="Mathur S."/>
            <person name="Lal R."/>
        </authorList>
    </citation>
    <scope>NUCLEOTIDE SEQUENCE [LARGE SCALE GENOMIC DNA]</scope>
    <source>
        <strain evidence="2">DSM 16412 / CCM 7286 / MTCC 6364 / B90A</strain>
    </source>
</reference>